<feature type="domain" description="CxC2-like cysteine cluster KDZ transposase-associated" evidence="2">
    <location>
        <begin position="85"/>
        <end position="194"/>
    </location>
</feature>
<dbReference type="Pfam" id="PF18803">
    <property type="entry name" value="CxC2"/>
    <property type="match status" value="1"/>
</dbReference>
<dbReference type="Pfam" id="PF18758">
    <property type="entry name" value="KDZ"/>
    <property type="match status" value="1"/>
</dbReference>
<reference evidence="3 4" key="1">
    <citation type="journal article" date="2019" name="Nat. Ecol. Evol.">
        <title>Megaphylogeny resolves global patterns of mushroom evolution.</title>
        <authorList>
            <person name="Varga T."/>
            <person name="Krizsan K."/>
            <person name="Foldi C."/>
            <person name="Dima B."/>
            <person name="Sanchez-Garcia M."/>
            <person name="Sanchez-Ramirez S."/>
            <person name="Szollosi G.J."/>
            <person name="Szarkandi J.G."/>
            <person name="Papp V."/>
            <person name="Albert L."/>
            <person name="Andreopoulos W."/>
            <person name="Angelini C."/>
            <person name="Antonin V."/>
            <person name="Barry K.W."/>
            <person name="Bougher N.L."/>
            <person name="Buchanan P."/>
            <person name="Buyck B."/>
            <person name="Bense V."/>
            <person name="Catcheside P."/>
            <person name="Chovatia M."/>
            <person name="Cooper J."/>
            <person name="Damon W."/>
            <person name="Desjardin D."/>
            <person name="Finy P."/>
            <person name="Geml J."/>
            <person name="Haridas S."/>
            <person name="Hughes K."/>
            <person name="Justo A."/>
            <person name="Karasinski D."/>
            <person name="Kautmanova I."/>
            <person name="Kiss B."/>
            <person name="Kocsube S."/>
            <person name="Kotiranta H."/>
            <person name="LaButti K.M."/>
            <person name="Lechner B.E."/>
            <person name="Liimatainen K."/>
            <person name="Lipzen A."/>
            <person name="Lukacs Z."/>
            <person name="Mihaltcheva S."/>
            <person name="Morgado L.N."/>
            <person name="Niskanen T."/>
            <person name="Noordeloos M.E."/>
            <person name="Ohm R.A."/>
            <person name="Ortiz-Santana B."/>
            <person name="Ovrebo C."/>
            <person name="Racz N."/>
            <person name="Riley R."/>
            <person name="Savchenko A."/>
            <person name="Shiryaev A."/>
            <person name="Soop K."/>
            <person name="Spirin V."/>
            <person name="Szebenyi C."/>
            <person name="Tomsovsky M."/>
            <person name="Tulloss R.E."/>
            <person name="Uehling J."/>
            <person name="Grigoriev I.V."/>
            <person name="Vagvolgyi C."/>
            <person name="Papp T."/>
            <person name="Martin F.M."/>
            <person name="Miettinen O."/>
            <person name="Hibbett D.S."/>
            <person name="Nagy L.G."/>
        </authorList>
    </citation>
    <scope>NUCLEOTIDE SEQUENCE [LARGE SCALE GENOMIC DNA]</scope>
    <source>
        <strain evidence="3 4">HHB13444</strain>
    </source>
</reference>
<dbReference type="PANTHER" id="PTHR33096:SF1">
    <property type="entry name" value="CXC1-LIKE CYSTEINE CLUSTER ASSOCIATED WITH KDZ TRANSPOSASES DOMAIN-CONTAINING PROTEIN"/>
    <property type="match status" value="1"/>
</dbReference>
<feature type="region of interest" description="Disordered" evidence="1">
    <location>
        <begin position="774"/>
        <end position="801"/>
    </location>
</feature>
<protein>
    <recommendedName>
        <fullName evidence="2">CxC2-like cysteine cluster KDZ transposase-associated domain-containing protein</fullName>
    </recommendedName>
</protein>
<proteinExistence type="predicted"/>
<name>A0A5C3NW27_9APHY</name>
<dbReference type="EMBL" id="ML211631">
    <property type="protein sequence ID" value="TFK81252.1"/>
    <property type="molecule type" value="Genomic_DNA"/>
</dbReference>
<evidence type="ECO:0000256" key="1">
    <source>
        <dbReference type="SAM" id="MobiDB-lite"/>
    </source>
</evidence>
<feature type="compositionally biased region" description="Basic and acidic residues" evidence="1">
    <location>
        <begin position="774"/>
        <end position="783"/>
    </location>
</feature>
<accession>A0A5C3NW27</accession>
<sequence>MKTWIPERDKYLDELVRREGRGDFVAEHCSSCPTDSESARKAVFRCLDCSPGPLSCRECLRARHALLPYHRILRWTGQCFESSSLTDAGLHIQLGHCSGSSCANPIPTRKDFCAIDINGWHNLALSFCGCDQAANAGDFVQQLMRFDLYPATNVEPNTAFTFRLLEHYHIQSLQGKISMFDYYESVERLTDNTGTQKLQTRYKEFMRVVAQWRHLKMLKRAGRAHDPSGVAGTLPGMLAVQCPACPCPQVNLPDNWETISDDLKYLYVLSIAIDACFRLKRRAVSSEEKDPILGSGWGYFVEDAGYREILDQYQAQKDMSTCTGLAAIDHANTKYHKGYAATGVGAVVCAHHEFMLANGVGDTQVGERYVNMDYIFVSAMLHHLVVNKMITYDIACQWSKGLVEWIAKFPSHMQINLPEETTGFGIPKLHYHSHKSEGHAKFSLNYRLGVGRLDGEGIERRWWWIQPIANSTKGMGPGRRQGMLEDQWGYANWRKFVTIAWTLRDRLVAAVREHRDHKLLLQAFTESLDPSNVAQWTAQIEAWEKDQNLPDPYSVIASGPTQAEIRQEISQEESKEAAKPGYVPLHDVSPAGFISMGLELEEQQHRLRHDAKKATSSKLCTLVERRHALRRCLIKYRDLQAVYMPSALPVLAEDPDARLDVELLEDVRLGLPSDINHTHRARRIEEQIREAQCYDALQDLRNKLYALAHLHKYKKANVRHQGPNTRARADISKQEERRDYTAATYRRARRAKLALSRPGDWERTLCELRDDDIQHMTDDDPLHTTKRRKKDTPGVGEGHHTMSWIWRGADASSSEGATDSLRVEWIKARARSMRWEEETKLLPEEMQVKDPQLREELVAYALDQAAIRRSMRRTFPGSGEEWKAVDDIELTPTDLPEVDEEYRDIVQMYELDGEDLECQQWA</sequence>
<dbReference type="Proteomes" id="UP000308197">
    <property type="component" value="Unassembled WGS sequence"/>
</dbReference>
<dbReference type="PANTHER" id="PTHR33096">
    <property type="entry name" value="CXC2 DOMAIN-CONTAINING PROTEIN"/>
    <property type="match status" value="1"/>
</dbReference>
<evidence type="ECO:0000259" key="2">
    <source>
        <dbReference type="Pfam" id="PF18803"/>
    </source>
</evidence>
<dbReference type="InterPro" id="IPR040521">
    <property type="entry name" value="KDZ"/>
</dbReference>
<dbReference type="AlphaFoldDB" id="A0A5C3NW27"/>
<dbReference type="InParanoid" id="A0A5C3NW27"/>
<organism evidence="3 4">
    <name type="scientific">Polyporus arcularius HHB13444</name>
    <dbReference type="NCBI Taxonomy" id="1314778"/>
    <lineage>
        <taxon>Eukaryota</taxon>
        <taxon>Fungi</taxon>
        <taxon>Dikarya</taxon>
        <taxon>Basidiomycota</taxon>
        <taxon>Agaricomycotina</taxon>
        <taxon>Agaricomycetes</taxon>
        <taxon>Polyporales</taxon>
        <taxon>Polyporaceae</taxon>
        <taxon>Polyporus</taxon>
    </lineage>
</organism>
<keyword evidence="4" id="KW-1185">Reference proteome</keyword>
<gene>
    <name evidence="3" type="ORF">K466DRAFT_578638</name>
</gene>
<dbReference type="STRING" id="1314778.A0A5C3NW27"/>
<evidence type="ECO:0000313" key="4">
    <source>
        <dbReference type="Proteomes" id="UP000308197"/>
    </source>
</evidence>
<evidence type="ECO:0000313" key="3">
    <source>
        <dbReference type="EMBL" id="TFK81252.1"/>
    </source>
</evidence>
<dbReference type="InterPro" id="IPR041457">
    <property type="entry name" value="CxC2_KDZ-assoc"/>
</dbReference>